<evidence type="ECO:0000313" key="3">
    <source>
        <dbReference type="Proteomes" id="UP000193920"/>
    </source>
</evidence>
<name>A0A1Y2F4E7_9FUNG</name>
<feature type="transmembrane region" description="Helical" evidence="1">
    <location>
        <begin position="28"/>
        <end position="46"/>
    </location>
</feature>
<dbReference type="EMBL" id="MCOG01000016">
    <property type="protein sequence ID" value="ORY78770.1"/>
    <property type="molecule type" value="Genomic_DNA"/>
</dbReference>
<keyword evidence="1" id="KW-0472">Membrane</keyword>
<accession>A0A1Y2F4E7</accession>
<proteinExistence type="predicted"/>
<keyword evidence="3" id="KW-1185">Reference proteome</keyword>
<reference evidence="2 3" key="1">
    <citation type="submission" date="2016-08" db="EMBL/GenBank/DDBJ databases">
        <title>A Parts List for Fungal Cellulosomes Revealed by Comparative Genomics.</title>
        <authorList>
            <consortium name="DOE Joint Genome Institute"/>
            <person name="Haitjema C.H."/>
            <person name="Gilmore S.P."/>
            <person name="Henske J.K."/>
            <person name="Solomon K.V."/>
            <person name="De Groot R."/>
            <person name="Kuo A."/>
            <person name="Mondo S.J."/>
            <person name="Salamov A.A."/>
            <person name="Labutti K."/>
            <person name="Zhao Z."/>
            <person name="Chiniquy J."/>
            <person name="Barry K."/>
            <person name="Brewer H.M."/>
            <person name="Purvine S.O."/>
            <person name="Wright A.T."/>
            <person name="Boxma B."/>
            <person name="Van Alen T."/>
            <person name="Hackstein J.H."/>
            <person name="Baker S.E."/>
            <person name="Grigoriev I.V."/>
            <person name="O'Malley M.A."/>
        </authorList>
    </citation>
    <scope>NUCLEOTIDE SEQUENCE [LARGE SCALE GENOMIC DNA]</scope>
    <source>
        <strain evidence="2 3">G1</strain>
    </source>
</reference>
<keyword evidence="1" id="KW-0812">Transmembrane</keyword>
<comment type="caution">
    <text evidence="2">The sequence shown here is derived from an EMBL/GenBank/DDBJ whole genome shotgun (WGS) entry which is preliminary data.</text>
</comment>
<evidence type="ECO:0000256" key="1">
    <source>
        <dbReference type="SAM" id="Phobius"/>
    </source>
</evidence>
<evidence type="ECO:0000313" key="2">
    <source>
        <dbReference type="EMBL" id="ORY78770.1"/>
    </source>
</evidence>
<dbReference type="AlphaFoldDB" id="A0A1Y2F4E7"/>
<dbReference type="Proteomes" id="UP000193920">
    <property type="component" value="Unassembled WGS sequence"/>
</dbReference>
<organism evidence="2 3">
    <name type="scientific">Neocallimastix californiae</name>
    <dbReference type="NCBI Taxonomy" id="1754190"/>
    <lineage>
        <taxon>Eukaryota</taxon>
        <taxon>Fungi</taxon>
        <taxon>Fungi incertae sedis</taxon>
        <taxon>Chytridiomycota</taxon>
        <taxon>Chytridiomycota incertae sedis</taxon>
        <taxon>Neocallimastigomycetes</taxon>
        <taxon>Neocallimastigales</taxon>
        <taxon>Neocallimastigaceae</taxon>
        <taxon>Neocallimastix</taxon>
    </lineage>
</organism>
<protein>
    <submittedName>
        <fullName evidence="2">Uncharacterized protein</fullName>
    </submittedName>
</protein>
<keyword evidence="1" id="KW-1133">Transmembrane helix</keyword>
<sequence>MEKDTILITENSNSNEKLDSAYNNICKLKILVLGISVIVLYMIHYLCEVGNDILL</sequence>
<gene>
    <name evidence="2" type="ORF">LY90DRAFT_71150</name>
</gene>